<feature type="transmembrane region" description="Helical" evidence="7">
    <location>
        <begin position="268"/>
        <end position="285"/>
    </location>
</feature>
<evidence type="ECO:0000256" key="7">
    <source>
        <dbReference type="SAM" id="Phobius"/>
    </source>
</evidence>
<proteinExistence type="predicted"/>
<keyword evidence="3 7" id="KW-0812">Transmembrane</keyword>
<feature type="transmembrane region" description="Helical" evidence="7">
    <location>
        <begin position="242"/>
        <end position="262"/>
    </location>
</feature>
<reference evidence="8 9" key="1">
    <citation type="journal article" date="2024" name="Front. Microbiol.">
        <title>Novel thermophilic genera Geochorda gen. nov. and Carboxydochorda gen. nov. from the deep terrestrial subsurface reveal the ecophysiological diversity in the class Limnochordia.</title>
        <authorList>
            <person name="Karnachuk O.V."/>
            <person name="Lukina A.P."/>
            <person name="Avakyan M.R."/>
            <person name="Kadnikov V.V."/>
            <person name="Begmatov S."/>
            <person name="Beletsky A.V."/>
            <person name="Vlasova K.G."/>
            <person name="Novikov A.A."/>
            <person name="Shcherbakova V.A."/>
            <person name="Mardanov A.V."/>
            <person name="Ravin N.V."/>
        </authorList>
    </citation>
    <scope>NUCLEOTIDE SEQUENCE [LARGE SCALE GENOMIC DNA]</scope>
    <source>
        <strain evidence="8 9">L945</strain>
    </source>
</reference>
<feature type="transmembrane region" description="Helical" evidence="7">
    <location>
        <begin position="209"/>
        <end position="230"/>
    </location>
</feature>
<organism evidence="8 9">
    <name type="scientific">Carboxydichorda subterranea</name>
    <dbReference type="NCBI Taxonomy" id="3109565"/>
    <lineage>
        <taxon>Bacteria</taxon>
        <taxon>Bacillati</taxon>
        <taxon>Bacillota</taxon>
        <taxon>Limnochordia</taxon>
        <taxon>Limnochordales</taxon>
        <taxon>Geochordaceae</taxon>
        <taxon>Carboxydichorda</taxon>
    </lineage>
</organism>
<evidence type="ECO:0000313" key="8">
    <source>
        <dbReference type="EMBL" id="WRP16487.1"/>
    </source>
</evidence>
<dbReference type="InterPro" id="IPR001851">
    <property type="entry name" value="ABC_transp_permease"/>
</dbReference>
<keyword evidence="2" id="KW-1003">Cell membrane</keyword>
<feature type="transmembrane region" description="Helical" evidence="7">
    <location>
        <begin position="59"/>
        <end position="80"/>
    </location>
</feature>
<dbReference type="CDD" id="cd06574">
    <property type="entry name" value="TM_PBP1_branched-chain-AA_like"/>
    <property type="match status" value="1"/>
</dbReference>
<feature type="transmembrane region" description="Helical" evidence="7">
    <location>
        <begin position="184"/>
        <end position="203"/>
    </location>
</feature>
<dbReference type="PANTHER" id="PTHR32196:SF69">
    <property type="entry name" value="BRANCHED-CHAIN AMINO ACID TRANSPORT SYSTEM, PERMEASE PROTEIN"/>
    <property type="match status" value="1"/>
</dbReference>
<comment type="subcellular location">
    <subcellularLocation>
        <location evidence="1">Cell membrane</location>
        <topology evidence="1">Multi-pass membrane protein</topology>
    </subcellularLocation>
</comment>
<accession>A0ABZ1BUP1</accession>
<gene>
    <name evidence="8" type="ORF">U7230_10310</name>
</gene>
<feature type="region of interest" description="Disordered" evidence="6">
    <location>
        <begin position="303"/>
        <end position="323"/>
    </location>
</feature>
<keyword evidence="4 7" id="KW-1133">Transmembrane helix</keyword>
<protein>
    <submittedName>
        <fullName evidence="8">ABC transporter permease</fullName>
    </submittedName>
</protein>
<evidence type="ECO:0000256" key="5">
    <source>
        <dbReference type="ARBA" id="ARBA00023136"/>
    </source>
</evidence>
<evidence type="ECO:0000256" key="6">
    <source>
        <dbReference type="SAM" id="MobiDB-lite"/>
    </source>
</evidence>
<dbReference type="RefSeq" id="WP_324715760.1">
    <property type="nucleotide sequence ID" value="NZ_CP141615.1"/>
</dbReference>
<evidence type="ECO:0000256" key="1">
    <source>
        <dbReference type="ARBA" id="ARBA00004651"/>
    </source>
</evidence>
<evidence type="ECO:0000256" key="2">
    <source>
        <dbReference type="ARBA" id="ARBA00022475"/>
    </source>
</evidence>
<name>A0ABZ1BUP1_9FIRM</name>
<keyword evidence="5 7" id="KW-0472">Membrane</keyword>
<evidence type="ECO:0000256" key="4">
    <source>
        <dbReference type="ARBA" id="ARBA00022989"/>
    </source>
</evidence>
<keyword evidence="9" id="KW-1185">Reference proteome</keyword>
<feature type="transmembrane region" description="Helical" evidence="7">
    <location>
        <begin position="87"/>
        <end position="107"/>
    </location>
</feature>
<sequence>MSWDVVRTVLEQGLLFGIMVLGVYLSFRVLNVPDLTVDGSFPLGGAVAATLIGAGHHPLVGSVAALGAGGLAGACTGVLHARLKVPALLAGILTMTGLYSVNLRVMGRPNVALLRMPTLIEGVQELGIGPRWAALALFVVASLVLAGGLYWFLRTEVGLALRATGDNEGMASSSGIETGWTKTLGLAVSNALVSFSGALAAQYQGFADVNMGVGTIVAGLASVIVGEVLLRPRRLWAALSSALVGSVGYRAAIAVALAMGLAPGDLKLITALLVMAALALPSVAGEPGRHPRRGVVQRLAQALPRAGAAGRPQPGVMAGQERR</sequence>
<dbReference type="Proteomes" id="UP001332192">
    <property type="component" value="Chromosome"/>
</dbReference>
<dbReference type="EMBL" id="CP141615">
    <property type="protein sequence ID" value="WRP16487.1"/>
    <property type="molecule type" value="Genomic_DNA"/>
</dbReference>
<feature type="transmembrane region" description="Helical" evidence="7">
    <location>
        <begin position="132"/>
        <end position="153"/>
    </location>
</feature>
<dbReference type="Pfam" id="PF02653">
    <property type="entry name" value="BPD_transp_2"/>
    <property type="match status" value="1"/>
</dbReference>
<evidence type="ECO:0000256" key="3">
    <source>
        <dbReference type="ARBA" id="ARBA00022692"/>
    </source>
</evidence>
<feature type="transmembrane region" description="Helical" evidence="7">
    <location>
        <begin position="12"/>
        <end position="30"/>
    </location>
</feature>
<evidence type="ECO:0000313" key="9">
    <source>
        <dbReference type="Proteomes" id="UP001332192"/>
    </source>
</evidence>
<dbReference type="PANTHER" id="PTHR32196">
    <property type="entry name" value="ABC TRANSPORTER PERMEASE PROTEIN YPHD-RELATED-RELATED"/>
    <property type="match status" value="1"/>
</dbReference>